<keyword evidence="1" id="KW-0378">Hydrolase</keyword>
<dbReference type="SUPFAM" id="SSF51556">
    <property type="entry name" value="Metallo-dependent hydrolases"/>
    <property type="match status" value="1"/>
</dbReference>
<evidence type="ECO:0000256" key="1">
    <source>
        <dbReference type="ARBA" id="ARBA00022801"/>
    </source>
</evidence>
<protein>
    <recommendedName>
        <fullName evidence="2">Amidohydrolase-related domain-containing protein</fullName>
    </recommendedName>
</protein>
<dbReference type="EMBL" id="BARS01042454">
    <property type="protein sequence ID" value="GAG41685.1"/>
    <property type="molecule type" value="Genomic_DNA"/>
</dbReference>
<gene>
    <name evidence="3" type="ORF">S01H1_64413</name>
</gene>
<evidence type="ECO:0000313" key="3">
    <source>
        <dbReference type="EMBL" id="GAG41685.1"/>
    </source>
</evidence>
<dbReference type="PANTHER" id="PTHR11113">
    <property type="entry name" value="N-ACETYLGLUCOSAMINE-6-PHOSPHATE DEACETYLASE"/>
    <property type="match status" value="1"/>
</dbReference>
<feature type="non-terminal residue" evidence="3">
    <location>
        <position position="250"/>
    </location>
</feature>
<accession>X0XEZ9</accession>
<dbReference type="Gene3D" id="3.20.20.140">
    <property type="entry name" value="Metal-dependent hydrolases"/>
    <property type="match status" value="1"/>
</dbReference>
<dbReference type="PANTHER" id="PTHR11113:SF2">
    <property type="entry name" value="ADENINE DEAMINASE"/>
    <property type="match status" value="1"/>
</dbReference>
<proteinExistence type="predicted"/>
<feature type="domain" description="Amidohydrolase-related" evidence="2">
    <location>
        <begin position="67"/>
        <end position="241"/>
    </location>
</feature>
<dbReference type="InterPro" id="IPR006680">
    <property type="entry name" value="Amidohydro-rel"/>
</dbReference>
<dbReference type="GO" id="GO:0000034">
    <property type="term" value="F:adenine deaminase activity"/>
    <property type="evidence" value="ECO:0007669"/>
    <property type="project" value="TreeGrafter"/>
</dbReference>
<dbReference type="AlphaFoldDB" id="X0XEZ9"/>
<organism evidence="3">
    <name type="scientific">marine sediment metagenome</name>
    <dbReference type="NCBI Taxonomy" id="412755"/>
    <lineage>
        <taxon>unclassified sequences</taxon>
        <taxon>metagenomes</taxon>
        <taxon>ecological metagenomes</taxon>
    </lineage>
</organism>
<dbReference type="Pfam" id="PF01979">
    <property type="entry name" value="Amidohydro_1"/>
    <property type="match status" value="1"/>
</dbReference>
<comment type="caution">
    <text evidence="3">The sequence shown here is derived from an EMBL/GenBank/DDBJ whole genome shotgun (WGS) entry which is preliminary data.</text>
</comment>
<dbReference type="SUPFAM" id="SSF51338">
    <property type="entry name" value="Composite domain of metallo-dependent hydrolases"/>
    <property type="match status" value="1"/>
</dbReference>
<dbReference type="Gene3D" id="2.30.40.10">
    <property type="entry name" value="Urease, subunit C, domain 1"/>
    <property type="match status" value="1"/>
</dbReference>
<dbReference type="InterPro" id="IPR032466">
    <property type="entry name" value="Metal_Hydrolase"/>
</dbReference>
<evidence type="ECO:0000259" key="2">
    <source>
        <dbReference type="Pfam" id="PF01979"/>
    </source>
</evidence>
<reference evidence="3" key="1">
    <citation type="journal article" date="2014" name="Front. Microbiol.">
        <title>High frequency of phylogenetically diverse reductive dehalogenase-homologous genes in deep subseafloor sedimentary metagenomes.</title>
        <authorList>
            <person name="Kawai M."/>
            <person name="Futagami T."/>
            <person name="Toyoda A."/>
            <person name="Takaki Y."/>
            <person name="Nishi S."/>
            <person name="Hori S."/>
            <person name="Arai W."/>
            <person name="Tsubouchi T."/>
            <person name="Morono Y."/>
            <person name="Uchiyama I."/>
            <person name="Ito T."/>
            <person name="Fujiyama A."/>
            <person name="Inagaki F."/>
            <person name="Takami H."/>
        </authorList>
    </citation>
    <scope>NUCLEOTIDE SEQUENCE</scope>
    <source>
        <strain evidence="3">Expedition CK06-06</strain>
    </source>
</reference>
<sequence>MSNASLEQLIAVARGDAPGDTLLTNARIVNVFTSEVEEGDVVLYDGRIAGIGRGYEARETVDLGGAYLLPGFINGHTHIESSMLSIGQYARAVLARGTTTVVTDLHELANVAGLWALRRLLRDAARLPLDVFLMAPSCVPATDLETAGASLDAKAIASALRWQNTLGLGEVMNFPGVVSGDPHCLDKVRAAGGRPIDGHAPGLSGKGLNAYLAAGPRSDHESTSLEEGRDKLRRGMHLMIREGTSEKNLE</sequence>
<name>X0XEZ9_9ZZZZ</name>
<dbReference type="InterPro" id="IPR011059">
    <property type="entry name" value="Metal-dep_hydrolase_composite"/>
</dbReference>